<comment type="caution">
    <text evidence="1">The sequence shown here is derived from an EMBL/GenBank/DDBJ whole genome shotgun (WGS) entry which is preliminary data.</text>
</comment>
<evidence type="ECO:0000313" key="1">
    <source>
        <dbReference type="EMBL" id="TCO55627.1"/>
    </source>
</evidence>
<reference evidence="1 2" key="1">
    <citation type="submission" date="2019-03" db="EMBL/GenBank/DDBJ databases">
        <title>Genomic Encyclopedia of Type Strains, Phase IV (KMG-IV): sequencing the most valuable type-strain genomes for metagenomic binning, comparative biology and taxonomic classification.</title>
        <authorList>
            <person name="Goeker M."/>
        </authorList>
    </citation>
    <scope>NUCLEOTIDE SEQUENCE [LARGE SCALE GENOMIC DNA]</scope>
    <source>
        <strain evidence="1 2">DSM 45934</strain>
    </source>
</reference>
<evidence type="ECO:0000313" key="2">
    <source>
        <dbReference type="Proteomes" id="UP000295680"/>
    </source>
</evidence>
<organism evidence="1 2">
    <name type="scientific">Actinocrispum wychmicini</name>
    <dbReference type="NCBI Taxonomy" id="1213861"/>
    <lineage>
        <taxon>Bacteria</taxon>
        <taxon>Bacillati</taxon>
        <taxon>Actinomycetota</taxon>
        <taxon>Actinomycetes</taxon>
        <taxon>Pseudonocardiales</taxon>
        <taxon>Pseudonocardiaceae</taxon>
        <taxon>Actinocrispum</taxon>
    </lineage>
</organism>
<dbReference type="AlphaFoldDB" id="A0A4R2JB88"/>
<gene>
    <name evidence="1" type="ORF">EV192_10748</name>
</gene>
<sequence>MFCVELAKVLRKVLDAAALRIRVLGFRFTGKITPGDA</sequence>
<proteinExistence type="predicted"/>
<accession>A0A4R2JB88</accession>
<dbReference type="EMBL" id="SLWS01000007">
    <property type="protein sequence ID" value="TCO55627.1"/>
    <property type="molecule type" value="Genomic_DNA"/>
</dbReference>
<dbReference type="Proteomes" id="UP000295680">
    <property type="component" value="Unassembled WGS sequence"/>
</dbReference>
<protein>
    <submittedName>
        <fullName evidence="1">Uncharacterized protein</fullName>
    </submittedName>
</protein>
<name>A0A4R2JB88_9PSEU</name>
<keyword evidence="2" id="KW-1185">Reference proteome</keyword>